<evidence type="ECO:0000259" key="1">
    <source>
        <dbReference type="Pfam" id="PF01331"/>
    </source>
</evidence>
<dbReference type="OrthoDB" id="200924at2759"/>
<evidence type="ECO:0000313" key="2">
    <source>
        <dbReference type="EMBL" id="OMJ30327.1"/>
    </source>
</evidence>
<gene>
    <name evidence="2" type="ORF">AYI69_g123</name>
</gene>
<feature type="domain" description="mRNA capping enzyme adenylation" evidence="1">
    <location>
        <begin position="26"/>
        <end position="72"/>
    </location>
</feature>
<keyword evidence="3" id="KW-1185">Reference proteome</keyword>
<dbReference type="GO" id="GO:0006370">
    <property type="term" value="P:7-methylguanosine mRNA capping"/>
    <property type="evidence" value="ECO:0007669"/>
    <property type="project" value="InterPro"/>
</dbReference>
<dbReference type="Pfam" id="PF01331">
    <property type="entry name" value="mRNA_cap_enzyme"/>
    <property type="match status" value="1"/>
</dbReference>
<dbReference type="Proteomes" id="UP000187429">
    <property type="component" value="Unassembled WGS sequence"/>
</dbReference>
<accession>A0A1R1YTU9</accession>
<dbReference type="InterPro" id="IPR001339">
    <property type="entry name" value="mRNA_cap_enzyme_adenylation"/>
</dbReference>
<protein>
    <recommendedName>
        <fullName evidence="1">mRNA capping enzyme adenylation domain-containing protein</fullName>
    </recommendedName>
</protein>
<dbReference type="Gene3D" id="3.30.470.30">
    <property type="entry name" value="DNA ligase/mRNA capping enzyme"/>
    <property type="match status" value="1"/>
</dbReference>
<comment type="caution">
    <text evidence="2">The sequence shown here is derived from an EMBL/GenBank/DDBJ whole genome shotgun (WGS) entry which is preliminary data.</text>
</comment>
<evidence type="ECO:0000313" key="3">
    <source>
        <dbReference type="Proteomes" id="UP000187429"/>
    </source>
</evidence>
<dbReference type="AlphaFoldDB" id="A0A1R1YTU9"/>
<proteinExistence type="predicted"/>
<dbReference type="EMBL" id="LSSM01000027">
    <property type="protein sequence ID" value="OMJ30327.1"/>
    <property type="molecule type" value="Genomic_DNA"/>
</dbReference>
<organism evidence="2 3">
    <name type="scientific">Smittium culicis</name>
    <dbReference type="NCBI Taxonomy" id="133412"/>
    <lineage>
        <taxon>Eukaryota</taxon>
        <taxon>Fungi</taxon>
        <taxon>Fungi incertae sedis</taxon>
        <taxon>Zoopagomycota</taxon>
        <taxon>Kickxellomycotina</taxon>
        <taxon>Harpellomycetes</taxon>
        <taxon>Harpellales</taxon>
        <taxon>Legeriomycetaceae</taxon>
        <taxon>Smittium</taxon>
    </lineage>
</organism>
<dbReference type="GO" id="GO:0005524">
    <property type="term" value="F:ATP binding"/>
    <property type="evidence" value="ECO:0007669"/>
    <property type="project" value="InterPro"/>
</dbReference>
<sequence length="76" mass="9072">MTLVDKRPQTFLVLTQLFYFYISTKVKFDRHNNYYYVEKLVFPLPDEPNKDISFHNNTIVDGELIEDSYPDGKVHN</sequence>
<dbReference type="GO" id="GO:0004484">
    <property type="term" value="F:mRNA guanylyltransferase activity"/>
    <property type="evidence" value="ECO:0007669"/>
    <property type="project" value="InterPro"/>
</dbReference>
<reference evidence="3" key="1">
    <citation type="submission" date="2017-01" db="EMBL/GenBank/DDBJ databases">
        <authorList>
            <person name="Wang Y."/>
            <person name="White M."/>
            <person name="Kvist S."/>
            <person name="Moncalvo J.-M."/>
        </authorList>
    </citation>
    <scope>NUCLEOTIDE SEQUENCE [LARGE SCALE GENOMIC DNA]</scope>
    <source>
        <strain evidence="3">ID-206-W2</strain>
    </source>
</reference>
<name>A0A1R1YTU9_9FUNG</name>